<dbReference type="Pfam" id="PF18719">
    <property type="entry name" value="ArlS_N"/>
    <property type="match status" value="1"/>
</dbReference>
<evidence type="ECO:0000256" key="12">
    <source>
        <dbReference type="ARBA" id="ARBA00023136"/>
    </source>
</evidence>
<dbReference type="PANTHER" id="PTHR45528:SF12">
    <property type="entry name" value="SENSOR HISTIDINE KINASE ARSS"/>
    <property type="match status" value="1"/>
</dbReference>
<evidence type="ECO:0000256" key="1">
    <source>
        <dbReference type="ARBA" id="ARBA00000085"/>
    </source>
</evidence>
<dbReference type="SMART" id="SM00387">
    <property type="entry name" value="HATPase_c"/>
    <property type="match status" value="1"/>
</dbReference>
<evidence type="ECO:0000259" key="15">
    <source>
        <dbReference type="PROSITE" id="PS50885"/>
    </source>
</evidence>
<reference evidence="16 17" key="1">
    <citation type="submission" date="2021-06" db="EMBL/GenBank/DDBJ databases">
        <title>Bacillus sp. RD4P76, an endophyte from a halophyte.</title>
        <authorList>
            <person name="Sun J.-Q."/>
        </authorList>
    </citation>
    <scope>NUCLEOTIDE SEQUENCE [LARGE SCALE GENOMIC DNA]</scope>
    <source>
        <strain evidence="16 17">CGMCC 1.15917</strain>
    </source>
</reference>
<evidence type="ECO:0000256" key="9">
    <source>
        <dbReference type="ARBA" id="ARBA00022741"/>
    </source>
</evidence>
<feature type="transmembrane region" description="Helical" evidence="13">
    <location>
        <begin position="7"/>
        <end position="30"/>
    </location>
</feature>
<dbReference type="PROSITE" id="PS50885">
    <property type="entry name" value="HAMP"/>
    <property type="match status" value="1"/>
</dbReference>
<dbReference type="SMART" id="SM00388">
    <property type="entry name" value="HisKA"/>
    <property type="match status" value="1"/>
</dbReference>
<evidence type="ECO:0000313" key="17">
    <source>
        <dbReference type="Proteomes" id="UP000784880"/>
    </source>
</evidence>
<dbReference type="InterPro" id="IPR005467">
    <property type="entry name" value="His_kinase_dom"/>
</dbReference>
<organism evidence="16 17">
    <name type="scientific">Evansella tamaricis</name>
    <dbReference type="NCBI Taxonomy" id="2069301"/>
    <lineage>
        <taxon>Bacteria</taxon>
        <taxon>Bacillati</taxon>
        <taxon>Bacillota</taxon>
        <taxon>Bacilli</taxon>
        <taxon>Bacillales</taxon>
        <taxon>Bacillaceae</taxon>
        <taxon>Evansella</taxon>
    </lineage>
</organism>
<dbReference type="SMART" id="SM00304">
    <property type="entry name" value="HAMP"/>
    <property type="match status" value="1"/>
</dbReference>
<dbReference type="Pfam" id="PF00512">
    <property type="entry name" value="HisKA"/>
    <property type="match status" value="1"/>
</dbReference>
<evidence type="ECO:0000313" key="16">
    <source>
        <dbReference type="EMBL" id="MBU9713477.1"/>
    </source>
</evidence>
<evidence type="ECO:0000256" key="4">
    <source>
        <dbReference type="ARBA" id="ARBA00012438"/>
    </source>
</evidence>
<keyword evidence="7" id="KW-0597">Phosphoprotein</keyword>
<keyword evidence="6" id="KW-1003">Cell membrane</keyword>
<keyword evidence="10 16" id="KW-0418">Kinase</keyword>
<dbReference type="InterPro" id="IPR050398">
    <property type="entry name" value="HssS/ArlS-like"/>
</dbReference>
<feature type="domain" description="HAMP" evidence="15">
    <location>
        <begin position="181"/>
        <end position="235"/>
    </location>
</feature>
<dbReference type="CDD" id="cd06225">
    <property type="entry name" value="HAMP"/>
    <property type="match status" value="1"/>
</dbReference>
<comment type="caution">
    <text evidence="16">The sequence shown here is derived from an EMBL/GenBank/DDBJ whole genome shotgun (WGS) entry which is preliminary data.</text>
</comment>
<keyword evidence="9" id="KW-0547">Nucleotide-binding</keyword>
<name>A0ABS6JIH7_9BACI</name>
<gene>
    <name evidence="16" type="ORF">KS419_17245</name>
</gene>
<dbReference type="CDD" id="cd00075">
    <property type="entry name" value="HATPase"/>
    <property type="match status" value="1"/>
</dbReference>
<feature type="domain" description="Histidine kinase" evidence="14">
    <location>
        <begin position="243"/>
        <end position="455"/>
    </location>
</feature>
<evidence type="ECO:0000256" key="6">
    <source>
        <dbReference type="ARBA" id="ARBA00022475"/>
    </source>
</evidence>
<evidence type="ECO:0000256" key="2">
    <source>
        <dbReference type="ARBA" id="ARBA00004141"/>
    </source>
</evidence>
<evidence type="ECO:0000259" key="14">
    <source>
        <dbReference type="PROSITE" id="PS50109"/>
    </source>
</evidence>
<evidence type="ECO:0000256" key="10">
    <source>
        <dbReference type="ARBA" id="ARBA00022777"/>
    </source>
</evidence>
<dbReference type="PANTHER" id="PTHR45528">
    <property type="entry name" value="SENSOR HISTIDINE KINASE CPXA"/>
    <property type="match status" value="1"/>
</dbReference>
<keyword evidence="11" id="KW-0067">ATP-binding</keyword>
<dbReference type="CDD" id="cd00082">
    <property type="entry name" value="HisKA"/>
    <property type="match status" value="1"/>
</dbReference>
<dbReference type="Proteomes" id="UP000784880">
    <property type="component" value="Unassembled WGS sequence"/>
</dbReference>
<protein>
    <recommendedName>
        <fullName evidence="5">Signal transduction histidine-protein kinase ArlS</fullName>
        <ecNumber evidence="4">2.7.13.3</ecNumber>
    </recommendedName>
</protein>
<dbReference type="EMBL" id="JAHQCS010000140">
    <property type="protein sequence ID" value="MBU9713477.1"/>
    <property type="molecule type" value="Genomic_DNA"/>
</dbReference>
<dbReference type="InterPro" id="IPR003594">
    <property type="entry name" value="HATPase_dom"/>
</dbReference>
<dbReference type="Pfam" id="PF02518">
    <property type="entry name" value="HATPase_c"/>
    <property type="match status" value="1"/>
</dbReference>
<evidence type="ECO:0000256" key="5">
    <source>
        <dbReference type="ARBA" id="ARBA00015735"/>
    </source>
</evidence>
<dbReference type="InterPro" id="IPR041610">
    <property type="entry name" value="ArlS_N"/>
</dbReference>
<dbReference type="Pfam" id="PF00672">
    <property type="entry name" value="HAMP"/>
    <property type="match status" value="1"/>
</dbReference>
<keyword evidence="12 13" id="KW-0472">Membrane</keyword>
<dbReference type="RefSeq" id="WP_217067634.1">
    <property type="nucleotide sequence ID" value="NZ_JAHQCS010000140.1"/>
</dbReference>
<evidence type="ECO:0000256" key="7">
    <source>
        <dbReference type="ARBA" id="ARBA00022553"/>
    </source>
</evidence>
<evidence type="ECO:0000256" key="11">
    <source>
        <dbReference type="ARBA" id="ARBA00022840"/>
    </source>
</evidence>
<sequence>MKLSKRIILYSTVSLFILLLAVNTSIYFIFENYTKNAELSRAVSSSHSIVEAIQPSSSTANPEAEYNPTNILEAYVPGDGMVRIIGENNQTMLMITKDYGLSGLDTQFRNREETEKITYDNRPYAVVRTPMIWSDGSIVTLEVNEPMVIYEQTVSTLQVILLLASVLILVPSYFAGRALSRFILKPIQALVDTMNEIRERGAFKKIEVNANSKDELDQMGITFNHMMDLLKKNFEKQEQFVSDASHELKTPLTVIESYARLLKRWGMKRQDVLEEAVEAIYSESQRMKEMTNQMLVLATGDSEKVLDLKKVNLLKLIKEITQRLSVTYQRDIYVQEEVLDPTLMADEGKIKQLLFIILENGLKYSDEKLHLTLAGDEITFKISVQDYGIGIPANDIPRIFERFYRVDKARTRKTGGTGLGLSIAKGIVDSHQGTIRVNSEEGVGTTFLITLPREQWKQKGEE</sequence>
<dbReference type="PROSITE" id="PS50109">
    <property type="entry name" value="HIS_KIN"/>
    <property type="match status" value="1"/>
</dbReference>
<accession>A0ABS6JIH7</accession>
<keyword evidence="13" id="KW-1133">Transmembrane helix</keyword>
<evidence type="ECO:0000256" key="8">
    <source>
        <dbReference type="ARBA" id="ARBA00022679"/>
    </source>
</evidence>
<evidence type="ECO:0000256" key="3">
    <source>
        <dbReference type="ARBA" id="ARBA00004236"/>
    </source>
</evidence>
<comment type="subcellular location">
    <subcellularLocation>
        <location evidence="3">Cell membrane</location>
    </subcellularLocation>
    <subcellularLocation>
        <location evidence="2">Membrane</location>
        <topology evidence="2">Multi-pass membrane protein</topology>
    </subcellularLocation>
</comment>
<comment type="catalytic activity">
    <reaction evidence="1">
        <text>ATP + protein L-histidine = ADP + protein N-phospho-L-histidine.</text>
        <dbReference type="EC" id="2.7.13.3"/>
    </reaction>
</comment>
<keyword evidence="13" id="KW-0812">Transmembrane</keyword>
<keyword evidence="17" id="KW-1185">Reference proteome</keyword>
<dbReference type="EC" id="2.7.13.3" evidence="4"/>
<dbReference type="GO" id="GO:0016301">
    <property type="term" value="F:kinase activity"/>
    <property type="evidence" value="ECO:0007669"/>
    <property type="project" value="UniProtKB-KW"/>
</dbReference>
<dbReference type="InterPro" id="IPR003661">
    <property type="entry name" value="HisK_dim/P_dom"/>
</dbReference>
<proteinExistence type="predicted"/>
<keyword evidence="8" id="KW-0808">Transferase</keyword>
<dbReference type="InterPro" id="IPR003660">
    <property type="entry name" value="HAMP_dom"/>
</dbReference>
<evidence type="ECO:0000256" key="13">
    <source>
        <dbReference type="SAM" id="Phobius"/>
    </source>
</evidence>